<reference evidence="1 2" key="1">
    <citation type="submission" date="2020-07" db="EMBL/GenBank/DDBJ databases">
        <title>Sequencing the genomes of 1000 actinobacteria strains.</title>
        <authorList>
            <person name="Klenk H.-P."/>
        </authorList>
    </citation>
    <scope>NUCLEOTIDE SEQUENCE [LARGE SCALE GENOMIC DNA]</scope>
    <source>
        <strain evidence="1 2">DSM 18248</strain>
    </source>
</reference>
<dbReference type="Proteomes" id="UP000537326">
    <property type="component" value="Unassembled WGS sequence"/>
</dbReference>
<comment type="caution">
    <text evidence="1">The sequence shown here is derived from an EMBL/GenBank/DDBJ whole genome shotgun (WGS) entry which is preliminary data.</text>
</comment>
<evidence type="ECO:0000313" key="2">
    <source>
        <dbReference type="Proteomes" id="UP000537326"/>
    </source>
</evidence>
<dbReference type="InterPro" id="IPR019587">
    <property type="entry name" value="Polyketide_cyclase/dehydratase"/>
</dbReference>
<proteinExistence type="predicted"/>
<accession>A0A7Z0C3L8</accession>
<dbReference type="Gene3D" id="3.30.530.20">
    <property type="match status" value="1"/>
</dbReference>
<dbReference type="Pfam" id="PF10604">
    <property type="entry name" value="Polyketide_cyc2"/>
    <property type="match status" value="1"/>
</dbReference>
<dbReference type="CDD" id="cd07812">
    <property type="entry name" value="SRPBCC"/>
    <property type="match status" value="1"/>
</dbReference>
<evidence type="ECO:0000313" key="1">
    <source>
        <dbReference type="EMBL" id="NYI12025.1"/>
    </source>
</evidence>
<name>A0A7Z0C3L8_9ACTN</name>
<dbReference type="AlphaFoldDB" id="A0A7Z0C3L8"/>
<dbReference type="SUPFAM" id="SSF55961">
    <property type="entry name" value="Bet v1-like"/>
    <property type="match status" value="1"/>
</dbReference>
<dbReference type="InterPro" id="IPR023393">
    <property type="entry name" value="START-like_dom_sf"/>
</dbReference>
<dbReference type="RefSeq" id="WP_179532634.1">
    <property type="nucleotide sequence ID" value="NZ_BAAAPP010000001.1"/>
</dbReference>
<gene>
    <name evidence="1" type="ORF">BKA05_003540</name>
</gene>
<dbReference type="EMBL" id="JACBZI010000001">
    <property type="protein sequence ID" value="NYI12025.1"/>
    <property type="molecule type" value="Genomic_DNA"/>
</dbReference>
<protein>
    <submittedName>
        <fullName evidence="1">Uncharacterized protein YndB with AHSA1/START domain</fullName>
    </submittedName>
</protein>
<keyword evidence="2" id="KW-1185">Reference proteome</keyword>
<sequence length="158" mass="17342">MTTPQTSSDELTASIEIDAAPAQVWALLADLPRMSEWSDQVVRTWVVGGEVKQGARMINLNQQGWKRWPTNAKVVRFTPHSDLAFRVTENRTIWSFQLEPLDGGARTKVTHRREAPDGISGLSKGLTKVALGGMDAFAHELTTGMGRTLERVKAAAEG</sequence>
<organism evidence="1 2">
    <name type="scientific">Nocardioides marinus</name>
    <dbReference type="NCBI Taxonomy" id="374514"/>
    <lineage>
        <taxon>Bacteria</taxon>
        <taxon>Bacillati</taxon>
        <taxon>Actinomycetota</taxon>
        <taxon>Actinomycetes</taxon>
        <taxon>Propionibacteriales</taxon>
        <taxon>Nocardioidaceae</taxon>
        <taxon>Nocardioides</taxon>
    </lineage>
</organism>